<dbReference type="Proteomes" id="UP000533900">
    <property type="component" value="Unassembled WGS sequence"/>
</dbReference>
<gene>
    <name evidence="2" type="ORF">H7F21_02845</name>
</gene>
<accession>A0A842IMX9</accession>
<dbReference type="GO" id="GO:0032259">
    <property type="term" value="P:methylation"/>
    <property type="evidence" value="ECO:0007669"/>
    <property type="project" value="UniProtKB-KW"/>
</dbReference>
<reference evidence="2" key="1">
    <citation type="submission" date="2020-08" db="EMBL/GenBank/DDBJ databases">
        <title>Winogradskyella ouciana sp. nov., isolated from the hadal seawater of the Mariana Trench.</title>
        <authorList>
            <person name="He X."/>
        </authorList>
    </citation>
    <scope>NUCLEOTIDE SEQUENCE [LARGE SCALE GENOMIC DNA]</scope>
    <source>
        <strain evidence="2">KCTC 52348</strain>
    </source>
</reference>
<dbReference type="InterPro" id="IPR029063">
    <property type="entry name" value="SAM-dependent_MTases_sf"/>
</dbReference>
<dbReference type="Pfam" id="PF08241">
    <property type="entry name" value="Methyltransf_11"/>
    <property type="match status" value="1"/>
</dbReference>
<evidence type="ECO:0000259" key="1">
    <source>
        <dbReference type="Pfam" id="PF08241"/>
    </source>
</evidence>
<evidence type="ECO:0000313" key="2">
    <source>
        <dbReference type="EMBL" id="MBC2844015.1"/>
    </source>
</evidence>
<keyword evidence="3" id="KW-1185">Reference proteome</keyword>
<dbReference type="EMBL" id="JACLCP010000001">
    <property type="protein sequence ID" value="MBC2844015.1"/>
    <property type="molecule type" value="Genomic_DNA"/>
</dbReference>
<comment type="caution">
    <text evidence="2">The sequence shown here is derived from an EMBL/GenBank/DDBJ whole genome shotgun (WGS) entry which is preliminary data.</text>
</comment>
<sequence length="253" mass="28551">MNLYDDKNINYAAIFDQRGDDYHKAMKLIPSARDNEFINLLNQSVLKDGMTVVDIPSGGNYLSNYINQKVTLFPLETSEVFAKLGNSKLCSWSLLPLENNSIDVIFTCAAFHHVVEMDRKKFMEEASRVLKTDGKLVIADVKAGTAVDQFLNTFVDKNNSLGHKGVFMDDTFSKAYETASLKASASNFLKFPWVLSNIEDISISYLKLMFGIDKASQSSIKKEIAKTLNFQKTETGNYTIDWALNYEIFTKII</sequence>
<dbReference type="CDD" id="cd02440">
    <property type="entry name" value="AdoMet_MTases"/>
    <property type="match status" value="1"/>
</dbReference>
<name>A0A842IMX9_9FLAO</name>
<protein>
    <submittedName>
        <fullName evidence="2">Class I SAM-dependent methyltransferase</fullName>
    </submittedName>
</protein>
<dbReference type="Gene3D" id="3.40.50.150">
    <property type="entry name" value="Vaccinia Virus protein VP39"/>
    <property type="match status" value="1"/>
</dbReference>
<proteinExistence type="predicted"/>
<feature type="domain" description="Methyltransferase type 11" evidence="1">
    <location>
        <begin position="93"/>
        <end position="138"/>
    </location>
</feature>
<keyword evidence="2" id="KW-0808">Transferase</keyword>
<organism evidence="2 3">
    <name type="scientific">Winogradskyella flava</name>
    <dbReference type="NCBI Taxonomy" id="1884876"/>
    <lineage>
        <taxon>Bacteria</taxon>
        <taxon>Pseudomonadati</taxon>
        <taxon>Bacteroidota</taxon>
        <taxon>Flavobacteriia</taxon>
        <taxon>Flavobacteriales</taxon>
        <taxon>Flavobacteriaceae</taxon>
        <taxon>Winogradskyella</taxon>
    </lineage>
</organism>
<dbReference type="InterPro" id="IPR013216">
    <property type="entry name" value="Methyltransf_11"/>
</dbReference>
<dbReference type="AlphaFoldDB" id="A0A842IMX9"/>
<dbReference type="RefSeq" id="WP_185787716.1">
    <property type="nucleotide sequence ID" value="NZ_JACLCP010000001.1"/>
</dbReference>
<dbReference type="SUPFAM" id="SSF53335">
    <property type="entry name" value="S-adenosyl-L-methionine-dependent methyltransferases"/>
    <property type="match status" value="1"/>
</dbReference>
<keyword evidence="2" id="KW-0489">Methyltransferase</keyword>
<dbReference type="GO" id="GO:0008757">
    <property type="term" value="F:S-adenosylmethionine-dependent methyltransferase activity"/>
    <property type="evidence" value="ECO:0007669"/>
    <property type="project" value="InterPro"/>
</dbReference>
<evidence type="ECO:0000313" key="3">
    <source>
        <dbReference type="Proteomes" id="UP000533900"/>
    </source>
</evidence>